<dbReference type="AlphaFoldDB" id="A0A4P7QHL8"/>
<evidence type="ECO:0000313" key="3">
    <source>
        <dbReference type="Proteomes" id="UP000296352"/>
    </source>
</evidence>
<gene>
    <name evidence="2" type="ORF">CENDO_09470</name>
</gene>
<accession>A0A4P7QHL8</accession>
<evidence type="ECO:0000256" key="1">
    <source>
        <dbReference type="SAM" id="MobiDB-lite"/>
    </source>
</evidence>
<dbReference type="Proteomes" id="UP000296352">
    <property type="component" value="Chromosome"/>
</dbReference>
<protein>
    <recommendedName>
        <fullName evidence="4">DUF2993 domain-containing protein</fullName>
    </recommendedName>
</protein>
<sequence length="283" mass="29691" precursor="true">MTALKIPGRFARPVVALASVVGVLGTAWIADSAIAMRAEHNLSQAVKEASRLGTSPSTYIGGMPYTLALVTKEVPLVEVQALDVEVPDMGLVSAATTLRDVEVSPSQLLSGDLQGAHVSTLSRSISLDAVALGRLLGMTDLAIANPKNISPTGGVASEAELTGTIPGAQEQASAVVTLRLVGPEFRMIPQEVKNLPAGLSEDEVIEAFTLKFDTRELPLPNQATAVKLLGGSISFETQRFNTDVRIVDLSPIEIDGRFEEDGTEKGAPAPLETVRARSANSPS</sequence>
<dbReference type="KEGG" id="cee:CENDO_09470"/>
<name>A0A4P7QHL8_9CORY</name>
<reference evidence="2 3" key="1">
    <citation type="submission" date="2019-04" db="EMBL/GenBank/DDBJ databases">
        <title>Corynebacterium endometrii sp. nov., isolated from the uterus of a cow with endometritis.</title>
        <authorList>
            <person name="Ballas P."/>
            <person name="Ruckert C."/>
            <person name="Wagener K."/>
            <person name="Drillich M."/>
            <person name="Kaempfer P."/>
            <person name="Busse H.-J."/>
            <person name="Ehling-Schulz M."/>
        </authorList>
    </citation>
    <scope>NUCLEOTIDE SEQUENCE [LARGE SCALE GENOMIC DNA]</scope>
    <source>
        <strain evidence="2 3">LMM-1653</strain>
    </source>
</reference>
<dbReference type="EMBL" id="CP039247">
    <property type="protein sequence ID" value="QCB29149.1"/>
    <property type="molecule type" value="Genomic_DNA"/>
</dbReference>
<organism evidence="2 3">
    <name type="scientific">Corynebacterium endometrii</name>
    <dbReference type="NCBI Taxonomy" id="2488819"/>
    <lineage>
        <taxon>Bacteria</taxon>
        <taxon>Bacillati</taxon>
        <taxon>Actinomycetota</taxon>
        <taxon>Actinomycetes</taxon>
        <taxon>Mycobacteriales</taxon>
        <taxon>Corynebacteriaceae</taxon>
        <taxon>Corynebacterium</taxon>
    </lineage>
</organism>
<dbReference type="InterPro" id="IPR021373">
    <property type="entry name" value="DUF2993"/>
</dbReference>
<proteinExistence type="predicted"/>
<dbReference type="RefSeq" id="WP_246014264.1">
    <property type="nucleotide sequence ID" value="NZ_CP039247.1"/>
</dbReference>
<evidence type="ECO:0008006" key="4">
    <source>
        <dbReference type="Google" id="ProtNLM"/>
    </source>
</evidence>
<evidence type="ECO:0000313" key="2">
    <source>
        <dbReference type="EMBL" id="QCB29149.1"/>
    </source>
</evidence>
<dbReference type="Pfam" id="PF11209">
    <property type="entry name" value="LmeA"/>
    <property type="match status" value="1"/>
</dbReference>
<keyword evidence="3" id="KW-1185">Reference proteome</keyword>
<feature type="region of interest" description="Disordered" evidence="1">
    <location>
        <begin position="257"/>
        <end position="283"/>
    </location>
</feature>